<protein>
    <submittedName>
        <fullName evidence="3">Histidine kinase</fullName>
    </submittedName>
</protein>
<comment type="caution">
    <text evidence="3">The sequence shown here is derived from an EMBL/GenBank/DDBJ whole genome shotgun (WGS) entry which is preliminary data.</text>
</comment>
<feature type="transmembrane region" description="Helical" evidence="1">
    <location>
        <begin position="104"/>
        <end position="128"/>
    </location>
</feature>
<reference evidence="3 4" key="1">
    <citation type="submission" date="2023-12" db="EMBL/GenBank/DDBJ databases">
        <title>Novel species of the genus Arcicella isolated from rivers.</title>
        <authorList>
            <person name="Lu H."/>
        </authorList>
    </citation>
    <scope>NUCLEOTIDE SEQUENCE [LARGE SCALE GENOMIC DNA]</scope>
    <source>
        <strain evidence="3 4">KCTC 23307</strain>
    </source>
</reference>
<dbReference type="GO" id="GO:0016301">
    <property type="term" value="F:kinase activity"/>
    <property type="evidence" value="ECO:0007669"/>
    <property type="project" value="UniProtKB-KW"/>
</dbReference>
<dbReference type="InterPro" id="IPR036890">
    <property type="entry name" value="HATPase_C_sf"/>
</dbReference>
<keyword evidence="1" id="KW-1133">Transmembrane helix</keyword>
<proteinExistence type="predicted"/>
<dbReference type="Pfam" id="PF06580">
    <property type="entry name" value="His_kinase"/>
    <property type="match status" value="1"/>
</dbReference>
<organism evidence="3 4">
    <name type="scientific">Arcicella rigui</name>
    <dbReference type="NCBI Taxonomy" id="797020"/>
    <lineage>
        <taxon>Bacteria</taxon>
        <taxon>Pseudomonadati</taxon>
        <taxon>Bacteroidota</taxon>
        <taxon>Cytophagia</taxon>
        <taxon>Cytophagales</taxon>
        <taxon>Flectobacillaceae</taxon>
        <taxon>Arcicella</taxon>
    </lineage>
</organism>
<dbReference type="EMBL" id="JAYFUM010000005">
    <property type="protein sequence ID" value="MEA5138227.1"/>
    <property type="molecule type" value="Genomic_DNA"/>
</dbReference>
<dbReference type="SUPFAM" id="SSF55874">
    <property type="entry name" value="ATPase domain of HSP90 chaperone/DNA topoisomerase II/histidine kinase"/>
    <property type="match status" value="1"/>
</dbReference>
<dbReference type="Proteomes" id="UP001302949">
    <property type="component" value="Unassembled WGS sequence"/>
</dbReference>
<feature type="domain" description="Signal transduction histidine kinase internal region" evidence="2">
    <location>
        <begin position="149"/>
        <end position="227"/>
    </location>
</feature>
<evidence type="ECO:0000313" key="3">
    <source>
        <dbReference type="EMBL" id="MEA5138227.1"/>
    </source>
</evidence>
<feature type="transmembrane region" description="Helical" evidence="1">
    <location>
        <begin position="37"/>
        <end position="57"/>
    </location>
</feature>
<evidence type="ECO:0000259" key="2">
    <source>
        <dbReference type="Pfam" id="PF06580"/>
    </source>
</evidence>
<name>A0ABU5Q6G2_9BACT</name>
<evidence type="ECO:0000313" key="4">
    <source>
        <dbReference type="Proteomes" id="UP001302949"/>
    </source>
</evidence>
<feature type="transmembrane region" description="Helical" evidence="1">
    <location>
        <begin position="69"/>
        <end position="89"/>
    </location>
</feature>
<keyword evidence="1" id="KW-0812">Transmembrane</keyword>
<dbReference type="RefSeq" id="WP_323295396.1">
    <property type="nucleotide sequence ID" value="NZ_JAYFUM010000005.1"/>
</dbReference>
<feature type="transmembrane region" description="Helical" evidence="1">
    <location>
        <begin position="7"/>
        <end position="25"/>
    </location>
</feature>
<dbReference type="InterPro" id="IPR050640">
    <property type="entry name" value="Bact_2-comp_sensor_kinase"/>
</dbReference>
<dbReference type="InterPro" id="IPR010559">
    <property type="entry name" value="Sig_transdc_His_kin_internal"/>
</dbReference>
<gene>
    <name evidence="3" type="ORF">VB248_03745</name>
</gene>
<evidence type="ECO:0000256" key="1">
    <source>
        <dbReference type="SAM" id="Phobius"/>
    </source>
</evidence>
<accession>A0ABU5Q6G2</accession>
<keyword evidence="3" id="KW-0418">Kinase</keyword>
<keyword evidence="3" id="KW-0808">Transferase</keyword>
<dbReference type="PANTHER" id="PTHR34220:SF7">
    <property type="entry name" value="SENSOR HISTIDINE KINASE YPDA"/>
    <property type="match status" value="1"/>
</dbReference>
<dbReference type="PANTHER" id="PTHR34220">
    <property type="entry name" value="SENSOR HISTIDINE KINASE YPDA"/>
    <property type="match status" value="1"/>
</dbReference>
<keyword evidence="1" id="KW-0472">Membrane</keyword>
<dbReference type="Gene3D" id="3.30.565.10">
    <property type="entry name" value="Histidine kinase-like ATPase, C-terminal domain"/>
    <property type="match status" value="1"/>
</dbReference>
<keyword evidence="4" id="KW-1185">Reference proteome</keyword>
<sequence>MNKANLYWSFQIPCWIIVSILSIQYDEFQTLNQSTQAIYGFFYFALGTVSSHIYKTIIEKFNPDEITNLQFVMFILSGGIAIGSIYTLLDYQLFNQLSFFPHSFLITFLMNIWKVLPWFLFFHLYRFLSFYQDRRQRQITVENMLKISKLENLKNQLNPHFLFNALNGIKALTIIDSVQARESIIQLSDLLRLSLNLGELQKAMLSEELRLARNYLSLEKLRFDARLNFDFEIQDNIENVLIMPMTLNTLLENAVKHGIGQLKSGGKIIVSAYIEKNNIILSVENTGVYDPKPPSDEGGIGLENLRKRLDLEYGKNASFKIFNTKNDTVMARIKMPY</sequence>